<proteinExistence type="predicted"/>
<dbReference type="PROSITE" id="PS50871">
    <property type="entry name" value="C1Q"/>
    <property type="match status" value="1"/>
</dbReference>
<keyword evidence="5" id="KW-0472">Membrane</keyword>
<keyword evidence="3" id="KW-0732">Signal</keyword>
<keyword evidence="5" id="KW-0812">Transmembrane</keyword>
<dbReference type="Proteomes" id="UP000005408">
    <property type="component" value="Unassembled WGS sequence"/>
</dbReference>
<evidence type="ECO:0000256" key="5">
    <source>
        <dbReference type="SAM" id="Phobius"/>
    </source>
</evidence>
<protein>
    <recommendedName>
        <fullName evidence="6">C1q domain-containing protein</fullName>
    </recommendedName>
</protein>
<sequence length="369" mass="41585">MKAIDKPSNPEVDKNSGQTLFRYDAVCGATVFAMNMIVRAALFFAILICLNCEPLRTQAPNEAGNGSDNAPHIEQIDIDKELQKEVNTLESRLEFVENTLQNFQNNYNALKENFNSLKTNYNQATMRIQQLENLTHQTVMDLHDQSSKYFTLESINSNLQKTVDNTNVRLDDKTSALWTEISNVTEEVVSISGMTNRSFDILRSKNVLLENKFQEISNNQSNIVSTLNQIKFPGPQKNKLVVFVAQLSREILISTNKIIVFDKDQLNEGRGFDPHTGVFTATARGIYTFSASIESTNCDVRGAIYRNNEQFAHIAGHFVDREGALGSATSYVHLDEGDRVWVQWMGELNGRVGHVQSQFAGHLLHEMDI</sequence>
<feature type="coiled-coil region" evidence="4">
    <location>
        <begin position="79"/>
        <end position="134"/>
    </location>
</feature>
<accession>A0A8W8N627</accession>
<name>A0A8W8N627_MAGGI</name>
<dbReference type="PANTHER" id="PTHR22923:SF116">
    <property type="entry name" value="C1Q DOMAIN-CONTAINING PROTEIN"/>
    <property type="match status" value="1"/>
</dbReference>
<organism evidence="7 8">
    <name type="scientific">Magallana gigas</name>
    <name type="common">Pacific oyster</name>
    <name type="synonym">Crassostrea gigas</name>
    <dbReference type="NCBI Taxonomy" id="29159"/>
    <lineage>
        <taxon>Eukaryota</taxon>
        <taxon>Metazoa</taxon>
        <taxon>Spiralia</taxon>
        <taxon>Lophotrochozoa</taxon>
        <taxon>Mollusca</taxon>
        <taxon>Bivalvia</taxon>
        <taxon>Autobranchia</taxon>
        <taxon>Pteriomorphia</taxon>
        <taxon>Ostreida</taxon>
        <taxon>Ostreoidea</taxon>
        <taxon>Ostreidae</taxon>
        <taxon>Magallana</taxon>
    </lineage>
</organism>
<comment type="subcellular location">
    <subcellularLocation>
        <location evidence="1">Secreted</location>
    </subcellularLocation>
</comment>
<feature type="transmembrane region" description="Helical" evidence="5">
    <location>
        <begin position="21"/>
        <end position="48"/>
    </location>
</feature>
<dbReference type="AlphaFoldDB" id="A0A8W8N627"/>
<evidence type="ECO:0000313" key="7">
    <source>
        <dbReference type="EnsemblMetazoa" id="G4501.1:cds"/>
    </source>
</evidence>
<keyword evidence="2" id="KW-0964">Secreted</keyword>
<evidence type="ECO:0000256" key="1">
    <source>
        <dbReference type="ARBA" id="ARBA00004613"/>
    </source>
</evidence>
<evidence type="ECO:0000256" key="3">
    <source>
        <dbReference type="ARBA" id="ARBA00022729"/>
    </source>
</evidence>
<dbReference type="PANTHER" id="PTHR22923">
    <property type="entry name" value="CEREBELLIN-RELATED"/>
    <property type="match status" value="1"/>
</dbReference>
<dbReference type="Gene3D" id="2.60.120.40">
    <property type="match status" value="1"/>
</dbReference>
<keyword evidence="5" id="KW-1133">Transmembrane helix</keyword>
<evidence type="ECO:0000256" key="2">
    <source>
        <dbReference type="ARBA" id="ARBA00022525"/>
    </source>
</evidence>
<reference evidence="7" key="1">
    <citation type="submission" date="2022-08" db="UniProtKB">
        <authorList>
            <consortium name="EnsemblMetazoa"/>
        </authorList>
    </citation>
    <scope>IDENTIFICATION</scope>
    <source>
        <strain evidence="7">05x7-T-G4-1.051#20</strain>
    </source>
</reference>
<dbReference type="InterPro" id="IPR001073">
    <property type="entry name" value="C1q_dom"/>
</dbReference>
<evidence type="ECO:0000313" key="8">
    <source>
        <dbReference type="Proteomes" id="UP000005408"/>
    </source>
</evidence>
<dbReference type="EnsemblMetazoa" id="G4501.1">
    <property type="protein sequence ID" value="G4501.1:cds"/>
    <property type="gene ID" value="G4501"/>
</dbReference>
<dbReference type="InterPro" id="IPR008983">
    <property type="entry name" value="Tumour_necrosis_fac-like_dom"/>
</dbReference>
<dbReference type="InterPro" id="IPR050822">
    <property type="entry name" value="Cerebellin_Synaptic_Org"/>
</dbReference>
<dbReference type="PRINTS" id="PR00007">
    <property type="entry name" value="COMPLEMNTC1Q"/>
</dbReference>
<keyword evidence="4" id="KW-0175">Coiled coil</keyword>
<dbReference type="SUPFAM" id="SSF49842">
    <property type="entry name" value="TNF-like"/>
    <property type="match status" value="1"/>
</dbReference>
<dbReference type="GO" id="GO:0005576">
    <property type="term" value="C:extracellular region"/>
    <property type="evidence" value="ECO:0007669"/>
    <property type="project" value="UniProtKB-SubCell"/>
</dbReference>
<evidence type="ECO:0000256" key="4">
    <source>
        <dbReference type="SAM" id="Coils"/>
    </source>
</evidence>
<dbReference type="SMART" id="SM00110">
    <property type="entry name" value="C1Q"/>
    <property type="match status" value="1"/>
</dbReference>
<feature type="domain" description="C1q" evidence="6">
    <location>
        <begin position="236"/>
        <end position="369"/>
    </location>
</feature>
<evidence type="ECO:0000259" key="6">
    <source>
        <dbReference type="PROSITE" id="PS50871"/>
    </source>
</evidence>
<keyword evidence="8" id="KW-1185">Reference proteome</keyword>
<dbReference type="Pfam" id="PF00386">
    <property type="entry name" value="C1q"/>
    <property type="match status" value="1"/>
</dbReference>